<dbReference type="InterPro" id="IPR036866">
    <property type="entry name" value="RibonucZ/Hydroxyglut_hydro"/>
</dbReference>
<dbReference type="InterPro" id="IPR001279">
    <property type="entry name" value="Metallo-B-lactamas"/>
</dbReference>
<dbReference type="PIRSF" id="PIRSF038896">
    <property type="entry name" value="NAPE-PLD"/>
    <property type="match status" value="1"/>
</dbReference>
<feature type="domain" description="Metallo-beta-lactamase" evidence="1">
    <location>
        <begin position="20"/>
        <end position="208"/>
    </location>
</feature>
<reference evidence="2 3" key="1">
    <citation type="journal article" date="2016" name="Nat. Commun.">
        <title>Thousands of microbial genomes shed light on interconnected biogeochemical processes in an aquifer system.</title>
        <authorList>
            <person name="Anantharaman K."/>
            <person name="Brown C.T."/>
            <person name="Hug L.A."/>
            <person name="Sharon I."/>
            <person name="Castelle C.J."/>
            <person name="Probst A.J."/>
            <person name="Thomas B.C."/>
            <person name="Singh A."/>
            <person name="Wilkins M.J."/>
            <person name="Karaoz U."/>
            <person name="Brodie E.L."/>
            <person name="Williams K.H."/>
            <person name="Hubbard S.S."/>
            <person name="Banfield J.F."/>
        </authorList>
    </citation>
    <scope>NUCLEOTIDE SEQUENCE [LARGE SCALE GENOMIC DNA]</scope>
</reference>
<dbReference type="SUPFAM" id="SSF56281">
    <property type="entry name" value="Metallo-hydrolase/oxidoreductase"/>
    <property type="match status" value="1"/>
</dbReference>
<dbReference type="AlphaFoldDB" id="A0A1G2AR50"/>
<dbReference type="InterPro" id="IPR024884">
    <property type="entry name" value="NAPE-PLD"/>
</dbReference>
<dbReference type="GO" id="GO:0070290">
    <property type="term" value="F:N-acylphosphatidylethanolamine-specific phospholipase D activity"/>
    <property type="evidence" value="ECO:0007669"/>
    <property type="project" value="InterPro"/>
</dbReference>
<sequence length="249" mass="28803">MKITYIGHATVLIELDGAHILTDPNFAPRLYFFRRLSRVGIPFEHLPKIDLILQSHAHFDHLNKPTLTRFVKDTPIIAARGLSKIFQRMGFTDAVSLQKWQHAERGSLKITAVPSKHFGGRVLLVGYILGWSGFIVEGKEGTVYFPGDAAYSQKYFQEIGRRFRIDVALLPIGAYRPRWFLKNKHMNPPDAVQAFFDLQARYMVPIHWGTFRLGLERPETPLAWLDELRKEYHIKERVKILQFGESFTL</sequence>
<proteinExistence type="predicted"/>
<dbReference type="PANTHER" id="PTHR15032:SF36">
    <property type="entry name" value="METALLO-BETA-LACTAMASE DOMAIN-CONTAINING PROTEIN"/>
    <property type="match status" value="1"/>
</dbReference>
<gene>
    <name evidence="2" type="ORF">A3B74_01450</name>
</gene>
<evidence type="ECO:0000313" key="2">
    <source>
        <dbReference type="EMBL" id="OGY79115.1"/>
    </source>
</evidence>
<dbReference type="STRING" id="1798540.A3B74_01450"/>
<dbReference type="Pfam" id="PF12706">
    <property type="entry name" value="Lactamase_B_2"/>
    <property type="match status" value="1"/>
</dbReference>
<evidence type="ECO:0000259" key="1">
    <source>
        <dbReference type="Pfam" id="PF12706"/>
    </source>
</evidence>
<dbReference type="GO" id="GO:0008270">
    <property type="term" value="F:zinc ion binding"/>
    <property type="evidence" value="ECO:0007669"/>
    <property type="project" value="InterPro"/>
</dbReference>
<evidence type="ECO:0000313" key="3">
    <source>
        <dbReference type="Proteomes" id="UP000177165"/>
    </source>
</evidence>
<dbReference type="EMBL" id="MHKB01000010">
    <property type="protein sequence ID" value="OGY79115.1"/>
    <property type="molecule type" value="Genomic_DNA"/>
</dbReference>
<dbReference type="GO" id="GO:0005737">
    <property type="term" value="C:cytoplasm"/>
    <property type="evidence" value="ECO:0007669"/>
    <property type="project" value="TreeGrafter"/>
</dbReference>
<dbReference type="Proteomes" id="UP000177165">
    <property type="component" value="Unassembled WGS sequence"/>
</dbReference>
<protein>
    <recommendedName>
        <fullName evidence="1">Metallo-beta-lactamase domain-containing protein</fullName>
    </recommendedName>
</protein>
<dbReference type="Gene3D" id="3.60.15.10">
    <property type="entry name" value="Ribonuclease Z/Hydroxyacylglutathione hydrolase-like"/>
    <property type="match status" value="1"/>
</dbReference>
<name>A0A1G2AR50_9BACT</name>
<organism evidence="2 3">
    <name type="scientific">Candidatus Kerfeldbacteria bacterium RIFCSPHIGHO2_02_FULL_42_14</name>
    <dbReference type="NCBI Taxonomy" id="1798540"/>
    <lineage>
        <taxon>Bacteria</taxon>
        <taxon>Candidatus Kerfeldiibacteriota</taxon>
    </lineage>
</organism>
<accession>A0A1G2AR50</accession>
<comment type="caution">
    <text evidence="2">The sequence shown here is derived from an EMBL/GenBank/DDBJ whole genome shotgun (WGS) entry which is preliminary data.</text>
</comment>
<dbReference type="PANTHER" id="PTHR15032">
    <property type="entry name" value="N-ACYL-PHOSPHATIDYLETHANOLAMINE-HYDROLYZING PHOSPHOLIPASE D"/>
    <property type="match status" value="1"/>
</dbReference>